<dbReference type="GO" id="GO:0003700">
    <property type="term" value="F:DNA-binding transcription factor activity"/>
    <property type="evidence" value="ECO:0007669"/>
    <property type="project" value="InterPro"/>
</dbReference>
<dbReference type="Gene3D" id="2.60.120.10">
    <property type="entry name" value="Jelly Rolls"/>
    <property type="match status" value="1"/>
</dbReference>
<keyword evidence="1" id="KW-0805">Transcription regulation</keyword>
<evidence type="ECO:0000313" key="5">
    <source>
        <dbReference type="EMBL" id="SCP97724.1"/>
    </source>
</evidence>
<keyword evidence="3" id="KW-0804">Transcription</keyword>
<dbReference type="InterPro" id="IPR018062">
    <property type="entry name" value="HTH_AraC-typ_CS"/>
</dbReference>
<dbReference type="PROSITE" id="PS00041">
    <property type="entry name" value="HTH_ARAC_FAMILY_1"/>
    <property type="match status" value="1"/>
</dbReference>
<protein>
    <submittedName>
        <fullName evidence="5">AraC-type DNA-binding protein</fullName>
    </submittedName>
</protein>
<evidence type="ECO:0000256" key="1">
    <source>
        <dbReference type="ARBA" id="ARBA00023015"/>
    </source>
</evidence>
<dbReference type="SUPFAM" id="SSF46689">
    <property type="entry name" value="Homeodomain-like"/>
    <property type="match status" value="2"/>
</dbReference>
<dbReference type="STRING" id="1619234.SAMN05421730_101333"/>
<dbReference type="InterPro" id="IPR009057">
    <property type="entry name" value="Homeodomain-like_sf"/>
</dbReference>
<evidence type="ECO:0000313" key="6">
    <source>
        <dbReference type="Proteomes" id="UP000199315"/>
    </source>
</evidence>
<dbReference type="RefSeq" id="WP_091234108.1">
    <property type="nucleotide sequence ID" value="NZ_FMKA01000013.1"/>
</dbReference>
<dbReference type="PANTHER" id="PTHR43280:SF28">
    <property type="entry name" value="HTH-TYPE TRANSCRIPTIONAL ACTIVATOR RHAS"/>
    <property type="match status" value="1"/>
</dbReference>
<dbReference type="SMART" id="SM00342">
    <property type="entry name" value="HTH_ARAC"/>
    <property type="match status" value="1"/>
</dbReference>
<dbReference type="InterPro" id="IPR014710">
    <property type="entry name" value="RmlC-like_jellyroll"/>
</dbReference>
<evidence type="ECO:0000259" key="4">
    <source>
        <dbReference type="PROSITE" id="PS01124"/>
    </source>
</evidence>
<dbReference type="Pfam" id="PF07883">
    <property type="entry name" value="Cupin_2"/>
    <property type="match status" value="1"/>
</dbReference>
<dbReference type="InterPro" id="IPR013096">
    <property type="entry name" value="Cupin_2"/>
</dbReference>
<dbReference type="PROSITE" id="PS01124">
    <property type="entry name" value="HTH_ARAC_FAMILY_2"/>
    <property type="match status" value="1"/>
</dbReference>
<accession>A0A1D3TUJ1</accession>
<dbReference type="EMBL" id="FMKA01000013">
    <property type="protein sequence ID" value="SCP97724.1"/>
    <property type="molecule type" value="Genomic_DNA"/>
</dbReference>
<evidence type="ECO:0000256" key="2">
    <source>
        <dbReference type="ARBA" id="ARBA00023125"/>
    </source>
</evidence>
<feature type="domain" description="HTH araC/xylS-type" evidence="4">
    <location>
        <begin position="203"/>
        <end position="301"/>
    </location>
</feature>
<dbReference type="InterPro" id="IPR037923">
    <property type="entry name" value="HTH-like"/>
</dbReference>
<dbReference type="PANTHER" id="PTHR43280">
    <property type="entry name" value="ARAC-FAMILY TRANSCRIPTIONAL REGULATOR"/>
    <property type="match status" value="1"/>
</dbReference>
<dbReference type="Proteomes" id="UP000199315">
    <property type="component" value="Unassembled WGS sequence"/>
</dbReference>
<keyword evidence="6" id="KW-1185">Reference proteome</keyword>
<dbReference type="AlphaFoldDB" id="A0A1D3TUJ1"/>
<proteinExistence type="predicted"/>
<dbReference type="Pfam" id="PF12833">
    <property type="entry name" value="HTH_18"/>
    <property type="match status" value="1"/>
</dbReference>
<sequence>MQGKRGYFEANKIADFFGLQATVTAGNVIFNGVHWHDHVEILLCKKGEVHLSVDGKSYSLFPGDFITINSGESHEITDGKEGNLQIICSIECKALGNMEDKQISCATAGDCDVQEEERNLIREALEQMAALSMLDLKNIYVKGAALPKYSEQEYRKALTQDHPLNQEENWYRYHMYMYQLLMVLVKYKKDAVLQNKKKWDAINVCVLYIHEHLGESLNAEILAEKLHVSEPTIYRLFSEQMGMHLGQYITAVRLNAACRYLVETSEKVIDIAYACGFTGLSNFYRAFQLHVGMSPKAYRDSHRTMGNLLMLNEPDIMKLNRFQSFHELKYEIDDLIS</sequence>
<dbReference type="OrthoDB" id="9776971at2"/>
<dbReference type="Gene3D" id="1.10.10.60">
    <property type="entry name" value="Homeodomain-like"/>
    <property type="match status" value="2"/>
</dbReference>
<dbReference type="InterPro" id="IPR018060">
    <property type="entry name" value="HTH_AraC"/>
</dbReference>
<reference evidence="5 6" key="1">
    <citation type="submission" date="2016-09" db="EMBL/GenBank/DDBJ databases">
        <authorList>
            <person name="Capua I."/>
            <person name="De Benedictis P."/>
            <person name="Joannis T."/>
            <person name="Lombin L.H."/>
            <person name="Cattoli G."/>
        </authorList>
    </citation>
    <scope>NUCLEOTIDE SEQUENCE [LARGE SCALE GENOMIC DNA]</scope>
    <source>
        <strain evidence="5 6">GluBS11</strain>
    </source>
</reference>
<keyword evidence="2 5" id="KW-0238">DNA-binding</keyword>
<evidence type="ECO:0000256" key="3">
    <source>
        <dbReference type="ARBA" id="ARBA00023163"/>
    </source>
</evidence>
<dbReference type="SUPFAM" id="SSF51215">
    <property type="entry name" value="Regulatory protein AraC"/>
    <property type="match status" value="1"/>
</dbReference>
<gene>
    <name evidence="5" type="ORF">SAMN05421730_101333</name>
</gene>
<name>A0A1D3TUJ1_9FIRM</name>
<dbReference type="GO" id="GO:0043565">
    <property type="term" value="F:sequence-specific DNA binding"/>
    <property type="evidence" value="ECO:0007669"/>
    <property type="project" value="InterPro"/>
</dbReference>
<organism evidence="5 6">
    <name type="scientific">Anaerobium acetethylicum</name>
    <dbReference type="NCBI Taxonomy" id="1619234"/>
    <lineage>
        <taxon>Bacteria</taxon>
        <taxon>Bacillati</taxon>
        <taxon>Bacillota</taxon>
        <taxon>Clostridia</taxon>
        <taxon>Lachnospirales</taxon>
        <taxon>Lachnospiraceae</taxon>
        <taxon>Anaerobium</taxon>
    </lineage>
</organism>